<dbReference type="Pfam" id="PF08240">
    <property type="entry name" value="ADH_N"/>
    <property type="match status" value="1"/>
</dbReference>
<dbReference type="InterPro" id="IPR047122">
    <property type="entry name" value="Trans-enoyl_RdTase-like"/>
</dbReference>
<protein>
    <submittedName>
        <fullName evidence="2">GroES-like protein</fullName>
    </submittedName>
</protein>
<evidence type="ECO:0000313" key="2">
    <source>
        <dbReference type="EMBL" id="KAE9406625.1"/>
    </source>
</evidence>
<dbReference type="AlphaFoldDB" id="A0A6A4ICY7"/>
<sequence>MSSSTEQKALVIETSKAPFVIRTVPIPKPGRGEVLVKVMATYTFLAKYQYPAILGLDVAGDVVELGEGVEGFAEGDRVFFQSVESKNDNAGFQQYALSPAEMLGKIPIKMSYAQAFTFPLTFTTAVIPLLPAHPIGAGLNPTFDSQVSFAGEPALVIGGSTSVVNLVCLFATWCTISHLPSPAIQIFRYVKYSTIITYASAKHTAYLKYIGATHVIDRAEVALADLPAAVAKITSQPIKMIYSAPGMLVWLETAVPKSPLRTRVVPKKDESDPEAVAGRIVYSAWGSPHTGANREFGKLLWEKLPVLIAEGVFVPCRVEDLPNGFSGIIDGLHRHGGIIGGKDGGVSGVKLVGYPQEPTA</sequence>
<evidence type="ECO:0000313" key="3">
    <source>
        <dbReference type="Proteomes" id="UP000799118"/>
    </source>
</evidence>
<organism evidence="2 3">
    <name type="scientific">Gymnopus androsaceus JB14</name>
    <dbReference type="NCBI Taxonomy" id="1447944"/>
    <lineage>
        <taxon>Eukaryota</taxon>
        <taxon>Fungi</taxon>
        <taxon>Dikarya</taxon>
        <taxon>Basidiomycota</taxon>
        <taxon>Agaricomycotina</taxon>
        <taxon>Agaricomycetes</taxon>
        <taxon>Agaricomycetidae</taxon>
        <taxon>Agaricales</taxon>
        <taxon>Marasmiineae</taxon>
        <taxon>Omphalotaceae</taxon>
        <taxon>Gymnopus</taxon>
    </lineage>
</organism>
<dbReference type="EMBL" id="ML769401">
    <property type="protein sequence ID" value="KAE9406625.1"/>
    <property type="molecule type" value="Genomic_DNA"/>
</dbReference>
<dbReference type="Gene3D" id="3.40.50.720">
    <property type="entry name" value="NAD(P)-binding Rossmann-like Domain"/>
    <property type="match status" value="1"/>
</dbReference>
<name>A0A6A4ICY7_9AGAR</name>
<dbReference type="InterPro" id="IPR013154">
    <property type="entry name" value="ADH-like_N"/>
</dbReference>
<gene>
    <name evidence="2" type="ORF">BT96DRAFT_934087</name>
</gene>
<dbReference type="InterPro" id="IPR011032">
    <property type="entry name" value="GroES-like_sf"/>
</dbReference>
<dbReference type="Proteomes" id="UP000799118">
    <property type="component" value="Unassembled WGS sequence"/>
</dbReference>
<dbReference type="PANTHER" id="PTHR45348:SF2">
    <property type="entry name" value="ZINC-TYPE ALCOHOL DEHYDROGENASE-LIKE PROTEIN C2E1P3.01"/>
    <property type="match status" value="1"/>
</dbReference>
<dbReference type="OrthoDB" id="3233595at2759"/>
<proteinExistence type="predicted"/>
<feature type="domain" description="Alcohol dehydrogenase-like N-terminal" evidence="1">
    <location>
        <begin position="46"/>
        <end position="107"/>
    </location>
</feature>
<dbReference type="Gene3D" id="3.90.180.10">
    <property type="entry name" value="Medium-chain alcohol dehydrogenases, catalytic domain"/>
    <property type="match status" value="1"/>
</dbReference>
<dbReference type="SUPFAM" id="SSF50129">
    <property type="entry name" value="GroES-like"/>
    <property type="match status" value="1"/>
</dbReference>
<reference evidence="2" key="1">
    <citation type="journal article" date="2019" name="Environ. Microbiol.">
        <title>Fungal ecological strategies reflected in gene transcription - a case study of two litter decomposers.</title>
        <authorList>
            <person name="Barbi F."/>
            <person name="Kohler A."/>
            <person name="Barry K."/>
            <person name="Baskaran P."/>
            <person name="Daum C."/>
            <person name="Fauchery L."/>
            <person name="Ihrmark K."/>
            <person name="Kuo A."/>
            <person name="LaButti K."/>
            <person name="Lipzen A."/>
            <person name="Morin E."/>
            <person name="Grigoriev I.V."/>
            <person name="Henrissat B."/>
            <person name="Lindahl B."/>
            <person name="Martin F."/>
        </authorList>
    </citation>
    <scope>NUCLEOTIDE SEQUENCE</scope>
    <source>
        <strain evidence="2">JB14</strain>
    </source>
</reference>
<keyword evidence="3" id="KW-1185">Reference proteome</keyword>
<dbReference type="GO" id="GO:0016651">
    <property type="term" value="F:oxidoreductase activity, acting on NAD(P)H"/>
    <property type="evidence" value="ECO:0007669"/>
    <property type="project" value="InterPro"/>
</dbReference>
<accession>A0A6A4ICY7</accession>
<dbReference type="PANTHER" id="PTHR45348">
    <property type="entry name" value="HYPOTHETICAL OXIDOREDUCTASE (EUROFUNG)"/>
    <property type="match status" value="1"/>
</dbReference>
<evidence type="ECO:0000259" key="1">
    <source>
        <dbReference type="Pfam" id="PF08240"/>
    </source>
</evidence>